<dbReference type="HOGENOM" id="CLU_337160_0_0_1"/>
<dbReference type="Gene3D" id="2.60.40.10">
    <property type="entry name" value="Immunoglobulins"/>
    <property type="match status" value="1"/>
</dbReference>
<feature type="disulfide bond" evidence="5">
    <location>
        <begin position="117"/>
        <end position="126"/>
    </location>
</feature>
<dbReference type="InterPro" id="IPR011489">
    <property type="entry name" value="EMI_domain"/>
</dbReference>
<dbReference type="PROSITE" id="PS00022">
    <property type="entry name" value="EGF_1"/>
    <property type="match status" value="1"/>
</dbReference>
<dbReference type="InterPro" id="IPR000719">
    <property type="entry name" value="Prot_kinase_dom"/>
</dbReference>
<dbReference type="PANTHER" id="PTHR24416">
    <property type="entry name" value="TYROSINE-PROTEIN KINASE RECEPTOR"/>
    <property type="match status" value="1"/>
</dbReference>
<dbReference type="InterPro" id="IPR003961">
    <property type="entry name" value="FN3_dom"/>
</dbReference>
<keyword evidence="5" id="KW-0245">EGF-like domain</keyword>
<evidence type="ECO:0000256" key="2">
    <source>
        <dbReference type="ARBA" id="ARBA00022729"/>
    </source>
</evidence>
<dbReference type="CDD" id="cd00053">
    <property type="entry name" value="EGF"/>
    <property type="match status" value="1"/>
</dbReference>
<evidence type="ECO:0000313" key="7">
    <source>
        <dbReference type="EMBL" id="EKC35780.1"/>
    </source>
</evidence>
<dbReference type="PRINTS" id="PR00109">
    <property type="entry name" value="TYRKINASE"/>
</dbReference>
<dbReference type="GO" id="GO:0043235">
    <property type="term" value="C:receptor complex"/>
    <property type="evidence" value="ECO:0007669"/>
    <property type="project" value="TreeGrafter"/>
</dbReference>
<dbReference type="EMBL" id="JH818918">
    <property type="protein sequence ID" value="EKC35780.1"/>
    <property type="molecule type" value="Genomic_DNA"/>
</dbReference>
<keyword evidence="3 5" id="KW-1015">Disulfide bond</keyword>
<dbReference type="InParanoid" id="K1R3L9"/>
<dbReference type="PROSITE" id="PS50026">
    <property type="entry name" value="EGF_3"/>
    <property type="match status" value="2"/>
</dbReference>
<organism evidence="7">
    <name type="scientific">Magallana gigas</name>
    <name type="common">Pacific oyster</name>
    <name type="synonym">Crassostrea gigas</name>
    <dbReference type="NCBI Taxonomy" id="29159"/>
    <lineage>
        <taxon>Eukaryota</taxon>
        <taxon>Metazoa</taxon>
        <taxon>Spiralia</taxon>
        <taxon>Lophotrochozoa</taxon>
        <taxon>Mollusca</taxon>
        <taxon>Bivalvia</taxon>
        <taxon>Autobranchia</taxon>
        <taxon>Pteriomorphia</taxon>
        <taxon>Ostreida</taxon>
        <taxon>Ostreoidea</taxon>
        <taxon>Ostreidae</taxon>
        <taxon>Magallana</taxon>
    </lineage>
</organism>
<sequence length="845" mass="95773">MYYSTHYRYVTRVYYKYSKRCCPGYTGSDCSQPICNCQHGGTCVAPNVCRCPPGYGGNSCQTPVCNPPCLNGGTCASPPSTCHCILNRYEGPQCQTPICNPPCANNGTCVSPSTCSCLQTYTGGRCEIREYWGGFSLKQRRINKMDINNIPIITKASAFLANIERTGKKGELYRFMTDSSEPNSTEIDKLWLSEKDYNYVNADFTAIYVPEVKYELPDYVENYTFGIVEGKMRLDLHKVDRKDPDNPFISLNSSIYHCSNQPGSLTPNTSVYACNITHENFDRLLEDGDNLTLTVIAVNGGFRKLVAPTFTVMDPFIGQPAEKSMMFRFDFRKPVHCLFDDNPCSKIPFNVTNDVTKAVPDDLEDKDGKRTLKGIANAHGVVKFQLIVDTRDTDSGIYGIKYRFTSNNTGAVFKSDFIPGNKSNVTLSLKEGYMDQMGDYFYYSHYLEVDNCWMVVTKDAFKNEFVNLELIVYNRALVSTRKTYMITDLGSLNGIDEYSGPTNLHVETTYSNAVRLRWTVSPTCYKRTKITVSGVSKEGTRFSQNIAIAMDTDYFDVNGLEAEMTYNLTFVTVYGDQKSDPIFLTFQTIEAPAALTAGGKAGISIVGPYMVLEFCEVGQLNSWLQQQKNTANEETSEQLCRICYGICKGMLHLESRKVPYEDQDDIYLYGQMEVNKSDDWVIPHLVHRRLAARNVLLTSELEPKIYGFCPQQQEAEGENKDDDGDVKEDKSRIPVKWTAPECLVTMKHATPKSDVWSFGVVLWEIFSFGEIPYPSIRSRDVQAHLRNGNRMDKPEFANDFFYDIMKQCWKMKPKQRPSFRDMTADIGKTFNSAPSDDFYYYSEKH</sequence>
<evidence type="ECO:0000256" key="4">
    <source>
        <dbReference type="ARBA" id="ARBA00023180"/>
    </source>
</evidence>
<dbReference type="SUPFAM" id="SSF57196">
    <property type="entry name" value="EGF/Laminin"/>
    <property type="match status" value="1"/>
</dbReference>
<dbReference type="PROSITE" id="PS50011">
    <property type="entry name" value="PROTEIN_KINASE_DOM"/>
    <property type="match status" value="1"/>
</dbReference>
<evidence type="ECO:0000256" key="1">
    <source>
        <dbReference type="ARBA" id="ARBA00004167"/>
    </source>
</evidence>
<protein>
    <submittedName>
        <fullName evidence="7">Fibroblast growth factor receptor 2</fullName>
    </submittedName>
</protein>
<dbReference type="InterPro" id="IPR036116">
    <property type="entry name" value="FN3_sf"/>
</dbReference>
<dbReference type="GO" id="GO:0004714">
    <property type="term" value="F:transmembrane receptor protein tyrosine kinase activity"/>
    <property type="evidence" value="ECO:0007669"/>
    <property type="project" value="TreeGrafter"/>
</dbReference>
<keyword evidence="2" id="KW-0732">Signal</keyword>
<evidence type="ECO:0000256" key="6">
    <source>
        <dbReference type="SAM" id="MobiDB-lite"/>
    </source>
</evidence>
<reference evidence="7" key="1">
    <citation type="journal article" date="2012" name="Nature">
        <title>The oyster genome reveals stress adaptation and complexity of shell formation.</title>
        <authorList>
            <person name="Zhang G."/>
            <person name="Fang X."/>
            <person name="Guo X."/>
            <person name="Li L."/>
            <person name="Luo R."/>
            <person name="Xu F."/>
            <person name="Yang P."/>
            <person name="Zhang L."/>
            <person name="Wang X."/>
            <person name="Qi H."/>
            <person name="Xiong Z."/>
            <person name="Que H."/>
            <person name="Xie Y."/>
            <person name="Holland P.W."/>
            <person name="Paps J."/>
            <person name="Zhu Y."/>
            <person name="Wu F."/>
            <person name="Chen Y."/>
            <person name="Wang J."/>
            <person name="Peng C."/>
            <person name="Meng J."/>
            <person name="Yang L."/>
            <person name="Liu J."/>
            <person name="Wen B."/>
            <person name="Zhang N."/>
            <person name="Huang Z."/>
            <person name="Zhu Q."/>
            <person name="Feng Y."/>
            <person name="Mount A."/>
            <person name="Hedgecock D."/>
            <person name="Xu Z."/>
            <person name="Liu Y."/>
            <person name="Domazet-Loso T."/>
            <person name="Du Y."/>
            <person name="Sun X."/>
            <person name="Zhang S."/>
            <person name="Liu B."/>
            <person name="Cheng P."/>
            <person name="Jiang X."/>
            <person name="Li J."/>
            <person name="Fan D."/>
            <person name="Wang W."/>
            <person name="Fu W."/>
            <person name="Wang T."/>
            <person name="Wang B."/>
            <person name="Zhang J."/>
            <person name="Peng Z."/>
            <person name="Li Y."/>
            <person name="Li N."/>
            <person name="Wang J."/>
            <person name="Chen M."/>
            <person name="He Y."/>
            <person name="Tan F."/>
            <person name="Song X."/>
            <person name="Zheng Q."/>
            <person name="Huang R."/>
            <person name="Yang H."/>
            <person name="Du X."/>
            <person name="Chen L."/>
            <person name="Yang M."/>
            <person name="Gaffney P.M."/>
            <person name="Wang S."/>
            <person name="Luo L."/>
            <person name="She Z."/>
            <person name="Ming Y."/>
            <person name="Huang W."/>
            <person name="Zhang S."/>
            <person name="Huang B."/>
            <person name="Zhang Y."/>
            <person name="Qu T."/>
            <person name="Ni P."/>
            <person name="Miao G."/>
            <person name="Wang J."/>
            <person name="Wang Q."/>
            <person name="Steinberg C.E."/>
            <person name="Wang H."/>
            <person name="Li N."/>
            <person name="Qian L."/>
            <person name="Zhang G."/>
            <person name="Li Y."/>
            <person name="Yang H."/>
            <person name="Liu X."/>
            <person name="Wang J."/>
            <person name="Yin Y."/>
            <person name="Wang J."/>
        </authorList>
    </citation>
    <scope>NUCLEOTIDE SEQUENCE [LARGE SCALE GENOMIC DNA]</scope>
    <source>
        <strain evidence="7">05x7-T-G4-1.051#20</strain>
    </source>
</reference>
<accession>K1R3L9</accession>
<comment type="subcellular location">
    <subcellularLocation>
        <location evidence="1">Membrane</location>
        <topology evidence="1">Single-pass membrane protein</topology>
    </subcellularLocation>
</comment>
<dbReference type="Pfam" id="PF07714">
    <property type="entry name" value="PK_Tyr_Ser-Thr"/>
    <property type="match status" value="2"/>
</dbReference>
<dbReference type="InterPro" id="IPR000742">
    <property type="entry name" value="EGF"/>
</dbReference>
<evidence type="ECO:0000256" key="3">
    <source>
        <dbReference type="ARBA" id="ARBA00023157"/>
    </source>
</evidence>
<feature type="compositionally biased region" description="Acidic residues" evidence="6">
    <location>
        <begin position="715"/>
        <end position="726"/>
    </location>
</feature>
<dbReference type="InterPro" id="IPR011009">
    <property type="entry name" value="Kinase-like_dom_sf"/>
</dbReference>
<dbReference type="SUPFAM" id="SSF56112">
    <property type="entry name" value="Protein kinase-like (PK-like)"/>
    <property type="match status" value="1"/>
</dbReference>
<proteinExistence type="predicted"/>
<dbReference type="GO" id="GO:0005524">
    <property type="term" value="F:ATP binding"/>
    <property type="evidence" value="ECO:0007669"/>
    <property type="project" value="InterPro"/>
</dbReference>
<dbReference type="SMART" id="SM00181">
    <property type="entry name" value="EGF"/>
    <property type="match status" value="3"/>
</dbReference>
<keyword evidence="7" id="KW-0675">Receptor</keyword>
<feature type="disulfide bond" evidence="5">
    <location>
        <begin position="99"/>
        <end position="109"/>
    </location>
</feature>
<feature type="region of interest" description="Disordered" evidence="6">
    <location>
        <begin position="712"/>
        <end position="731"/>
    </location>
</feature>
<dbReference type="PROSITE" id="PS50853">
    <property type="entry name" value="FN3"/>
    <property type="match status" value="1"/>
</dbReference>
<gene>
    <name evidence="7" type="ORF">CGI_10018647</name>
</gene>
<dbReference type="CDD" id="cd00063">
    <property type="entry name" value="FN3"/>
    <property type="match status" value="1"/>
</dbReference>
<dbReference type="InterPro" id="IPR001245">
    <property type="entry name" value="Ser-Thr/Tyr_kinase_cat_dom"/>
</dbReference>
<dbReference type="PANTHER" id="PTHR24416:SF611">
    <property type="entry name" value="TYROSINE-PROTEIN KINASE TRANSMEMBRANE RECEPTOR ROR"/>
    <property type="match status" value="1"/>
</dbReference>
<dbReference type="GO" id="GO:0005886">
    <property type="term" value="C:plasma membrane"/>
    <property type="evidence" value="ECO:0007669"/>
    <property type="project" value="TreeGrafter"/>
</dbReference>
<feature type="disulfide bond" evidence="5">
    <location>
        <begin position="65"/>
        <end position="75"/>
    </location>
</feature>
<keyword evidence="4" id="KW-0325">Glycoprotein</keyword>
<dbReference type="PROSITE" id="PS51041">
    <property type="entry name" value="EMI"/>
    <property type="match status" value="1"/>
</dbReference>
<name>K1R3L9_MAGGI</name>
<dbReference type="Gene3D" id="2.10.25.10">
    <property type="entry name" value="Laminin"/>
    <property type="match status" value="3"/>
</dbReference>
<dbReference type="SUPFAM" id="SSF49265">
    <property type="entry name" value="Fibronectin type III"/>
    <property type="match status" value="1"/>
</dbReference>
<dbReference type="InterPro" id="IPR050122">
    <property type="entry name" value="RTK"/>
</dbReference>
<evidence type="ECO:0000256" key="5">
    <source>
        <dbReference type="PROSITE-ProRule" id="PRU00076"/>
    </source>
</evidence>
<dbReference type="GO" id="GO:0007169">
    <property type="term" value="P:cell surface receptor protein tyrosine kinase signaling pathway"/>
    <property type="evidence" value="ECO:0007669"/>
    <property type="project" value="TreeGrafter"/>
</dbReference>
<dbReference type="Gene3D" id="1.10.510.10">
    <property type="entry name" value="Transferase(Phosphotransferase) domain 1"/>
    <property type="match status" value="1"/>
</dbReference>
<dbReference type="InterPro" id="IPR013783">
    <property type="entry name" value="Ig-like_fold"/>
</dbReference>
<comment type="caution">
    <text evidence="5">Lacks conserved residue(s) required for the propagation of feature annotation.</text>
</comment>
<dbReference type="AlphaFoldDB" id="K1R3L9"/>